<dbReference type="EC" id="6.1.1.19" evidence="11"/>
<dbReference type="PROSITE" id="PS00178">
    <property type="entry name" value="AA_TRNA_LIGASE_I"/>
    <property type="match status" value="1"/>
</dbReference>
<dbReference type="CDD" id="cd00671">
    <property type="entry name" value="ArgRS_core"/>
    <property type="match status" value="1"/>
</dbReference>
<dbReference type="GO" id="GO:0005524">
    <property type="term" value="F:ATP binding"/>
    <property type="evidence" value="ECO:0007669"/>
    <property type="project" value="UniProtKB-UniRule"/>
</dbReference>
<dbReference type="EMBL" id="SOIJ01000116">
    <property type="protein sequence ID" value="TET93359.1"/>
    <property type="molecule type" value="Genomic_DNA"/>
</dbReference>
<gene>
    <name evidence="11" type="primary">argS</name>
    <name evidence="15" type="ORF">E3J33_02010</name>
</gene>
<proteinExistence type="inferred from homology"/>
<dbReference type="SUPFAM" id="SSF55190">
    <property type="entry name" value="Arginyl-tRNA synthetase (ArgRS), N-terminal 'additional' domain"/>
    <property type="match status" value="1"/>
</dbReference>
<keyword evidence="5 11" id="KW-0436">Ligase</keyword>
<dbReference type="CDD" id="cd07956">
    <property type="entry name" value="Anticodon_Ia_Arg"/>
    <property type="match status" value="1"/>
</dbReference>
<dbReference type="SMART" id="SM00836">
    <property type="entry name" value="DALR_1"/>
    <property type="match status" value="1"/>
</dbReference>
<dbReference type="Gene3D" id="3.30.1360.70">
    <property type="entry name" value="Arginyl tRNA synthetase N-terminal domain"/>
    <property type="match status" value="1"/>
</dbReference>
<comment type="subcellular location">
    <subcellularLocation>
        <location evidence="1 11">Cytoplasm</location>
    </subcellularLocation>
</comment>
<evidence type="ECO:0000256" key="10">
    <source>
        <dbReference type="ARBA" id="ARBA00049339"/>
    </source>
</evidence>
<evidence type="ECO:0000256" key="2">
    <source>
        <dbReference type="ARBA" id="ARBA00005594"/>
    </source>
</evidence>
<keyword evidence="4 11" id="KW-0963">Cytoplasm</keyword>
<dbReference type="Pfam" id="PF03485">
    <property type="entry name" value="Arg_tRNA_synt_N"/>
    <property type="match status" value="1"/>
</dbReference>
<dbReference type="Gene3D" id="3.40.50.620">
    <property type="entry name" value="HUPs"/>
    <property type="match status" value="1"/>
</dbReference>
<evidence type="ECO:0000256" key="12">
    <source>
        <dbReference type="RuleBase" id="RU363038"/>
    </source>
</evidence>
<evidence type="ECO:0000256" key="7">
    <source>
        <dbReference type="ARBA" id="ARBA00022840"/>
    </source>
</evidence>
<evidence type="ECO:0000256" key="3">
    <source>
        <dbReference type="ARBA" id="ARBA00011245"/>
    </source>
</evidence>
<comment type="similarity">
    <text evidence="2 11 12">Belongs to the class-I aminoacyl-tRNA synthetase family.</text>
</comment>
<dbReference type="InterPro" id="IPR001278">
    <property type="entry name" value="Arg-tRNA-ligase"/>
</dbReference>
<dbReference type="SUPFAM" id="SSF47323">
    <property type="entry name" value="Anticodon-binding domain of a subclass of class I aminoacyl-tRNA synthetases"/>
    <property type="match status" value="1"/>
</dbReference>
<evidence type="ECO:0000256" key="6">
    <source>
        <dbReference type="ARBA" id="ARBA00022741"/>
    </source>
</evidence>
<dbReference type="NCBIfam" id="TIGR00456">
    <property type="entry name" value="argS"/>
    <property type="match status" value="1"/>
</dbReference>
<dbReference type="SMART" id="SM01016">
    <property type="entry name" value="Arg_tRNA_synt_N"/>
    <property type="match status" value="1"/>
</dbReference>
<dbReference type="Pfam" id="PF00750">
    <property type="entry name" value="tRNA-synt_1d"/>
    <property type="match status" value="1"/>
</dbReference>
<organism evidence="15 16">
    <name type="scientific">Aerophobetes bacterium</name>
    <dbReference type="NCBI Taxonomy" id="2030807"/>
    <lineage>
        <taxon>Bacteria</taxon>
        <taxon>Candidatus Aerophobota</taxon>
    </lineage>
</organism>
<evidence type="ECO:0000313" key="16">
    <source>
        <dbReference type="Proteomes" id="UP000316925"/>
    </source>
</evidence>
<keyword evidence="8 11" id="KW-0648">Protein biosynthesis</keyword>
<comment type="subunit">
    <text evidence="3 11">Monomer.</text>
</comment>
<evidence type="ECO:0000256" key="4">
    <source>
        <dbReference type="ARBA" id="ARBA00022490"/>
    </source>
</evidence>
<evidence type="ECO:0000313" key="15">
    <source>
        <dbReference type="EMBL" id="TET93359.1"/>
    </source>
</evidence>
<dbReference type="HAMAP" id="MF_00123">
    <property type="entry name" value="Arg_tRNA_synth"/>
    <property type="match status" value="1"/>
</dbReference>
<dbReference type="Pfam" id="PF05746">
    <property type="entry name" value="DALR_1"/>
    <property type="match status" value="1"/>
</dbReference>
<dbReference type="PANTHER" id="PTHR11956:SF5">
    <property type="entry name" value="ARGININE--TRNA LIGASE, CYTOPLASMIC"/>
    <property type="match status" value="1"/>
</dbReference>
<dbReference type="FunFam" id="3.40.50.620:FF:000062">
    <property type="entry name" value="Arginine--tRNA ligase"/>
    <property type="match status" value="1"/>
</dbReference>
<dbReference type="Gene3D" id="1.10.730.10">
    <property type="entry name" value="Isoleucyl-tRNA Synthetase, Domain 1"/>
    <property type="match status" value="1"/>
</dbReference>
<dbReference type="FunFam" id="1.10.730.10:FF:000008">
    <property type="entry name" value="Arginine--tRNA ligase"/>
    <property type="match status" value="1"/>
</dbReference>
<comment type="catalytic activity">
    <reaction evidence="10 11">
        <text>tRNA(Arg) + L-arginine + ATP = L-arginyl-tRNA(Arg) + AMP + diphosphate</text>
        <dbReference type="Rhea" id="RHEA:20301"/>
        <dbReference type="Rhea" id="RHEA-COMP:9658"/>
        <dbReference type="Rhea" id="RHEA-COMP:9673"/>
        <dbReference type="ChEBI" id="CHEBI:30616"/>
        <dbReference type="ChEBI" id="CHEBI:32682"/>
        <dbReference type="ChEBI" id="CHEBI:33019"/>
        <dbReference type="ChEBI" id="CHEBI:78442"/>
        <dbReference type="ChEBI" id="CHEBI:78513"/>
        <dbReference type="ChEBI" id="CHEBI:456215"/>
        <dbReference type="EC" id="6.1.1.19"/>
    </reaction>
</comment>
<protein>
    <recommendedName>
        <fullName evidence="11">Arginine--tRNA ligase</fullName>
        <ecNumber evidence="11">6.1.1.19</ecNumber>
    </recommendedName>
    <alternativeName>
        <fullName evidence="11">Arginyl-tRNA synthetase</fullName>
        <shortName evidence="11">ArgRS</shortName>
    </alternativeName>
</protein>
<dbReference type="InterPro" id="IPR001412">
    <property type="entry name" value="aa-tRNA-synth_I_CS"/>
</dbReference>
<dbReference type="SUPFAM" id="SSF52374">
    <property type="entry name" value="Nucleotidylyl transferase"/>
    <property type="match status" value="1"/>
</dbReference>
<evidence type="ECO:0000256" key="11">
    <source>
        <dbReference type="HAMAP-Rule" id="MF_00123"/>
    </source>
</evidence>
<feature type="domain" description="Arginyl tRNA synthetase N-terminal" evidence="14">
    <location>
        <begin position="7"/>
        <end position="94"/>
    </location>
</feature>
<evidence type="ECO:0000256" key="9">
    <source>
        <dbReference type="ARBA" id="ARBA00023146"/>
    </source>
</evidence>
<dbReference type="GO" id="GO:0006420">
    <property type="term" value="P:arginyl-tRNA aminoacylation"/>
    <property type="evidence" value="ECO:0007669"/>
    <property type="project" value="UniProtKB-UniRule"/>
</dbReference>
<evidence type="ECO:0000259" key="13">
    <source>
        <dbReference type="SMART" id="SM00836"/>
    </source>
</evidence>
<comment type="caution">
    <text evidence="15">The sequence shown here is derived from an EMBL/GenBank/DDBJ whole genome shotgun (WGS) entry which is preliminary data.</text>
</comment>
<keyword evidence="9 11" id="KW-0030">Aminoacyl-tRNA synthetase</keyword>
<evidence type="ECO:0000256" key="1">
    <source>
        <dbReference type="ARBA" id="ARBA00004496"/>
    </source>
</evidence>
<dbReference type="InterPro" id="IPR009080">
    <property type="entry name" value="tRNAsynth_Ia_anticodon-bd"/>
</dbReference>
<accession>A0A523YPJ8</accession>
<dbReference type="InterPro" id="IPR008909">
    <property type="entry name" value="DALR_anticod-bd"/>
</dbReference>
<dbReference type="InterPro" id="IPR035684">
    <property type="entry name" value="ArgRS_core"/>
</dbReference>
<dbReference type="GO" id="GO:0004814">
    <property type="term" value="F:arginine-tRNA ligase activity"/>
    <property type="evidence" value="ECO:0007669"/>
    <property type="project" value="UniProtKB-UniRule"/>
</dbReference>
<feature type="domain" description="DALR anticodon binding" evidence="13">
    <location>
        <begin position="437"/>
        <end position="557"/>
    </location>
</feature>
<name>A0A523YPJ8_UNCAE</name>
<sequence>MDNSLKRLIEAYLHESCEELKKVEFFSKPLPPIFINRPKKKEWGDLSTNLPFSLSQEMGKSTSRIGRLLTSYLKEKTLFSQVEFVPPGFINFSISSTYFNEVLKKIVTQKGEFTRFSYGKGKRIQVEFVSANPTGPLHVGHGRAVAFGDSLAYILSKIGYEVEREYYVNDVGGQIERLSRSVWARLQQLEGEEISFPEDGYQGEYLIDIAKEARVKMGDALSEVGKTKPQMICLLGEFTVKEILRQIKTDLNQFGVRFDRWFFESSLDKEIPKVISFMKDRGHVYEKDGALWFKTSTFLPGVKDRVLRRRSGEYTYFASDIAYHADKFGRGLDQVIDIWGADHIGYVPRMKAAVEALGYSKEALKIIIYQLVTLKRGEKRISASTREGKFIPLRKVLEEVGKDAARFFFLSRSCDSHLDFDLELAKKQTPENPVFYIQYAHARVCSILEKAKDKGIELKKLDEVRFDLLASPEERELMKELTLLPDEIKEAAESLEPHRLTTYLMGLATLFHQFYTRHRVISEDRELTSARLLLIKAVKIALKDTLNLLGITAPQKM</sequence>
<evidence type="ECO:0000256" key="8">
    <source>
        <dbReference type="ARBA" id="ARBA00022917"/>
    </source>
</evidence>
<keyword evidence="6 11" id="KW-0547">Nucleotide-binding</keyword>
<dbReference type="AlphaFoldDB" id="A0A523YPJ8"/>
<dbReference type="PANTHER" id="PTHR11956">
    <property type="entry name" value="ARGINYL-TRNA SYNTHETASE"/>
    <property type="match status" value="1"/>
</dbReference>
<dbReference type="InterPro" id="IPR005148">
    <property type="entry name" value="Arg-tRNA-synth_N"/>
</dbReference>
<dbReference type="InterPro" id="IPR036695">
    <property type="entry name" value="Arg-tRNA-synth_N_sf"/>
</dbReference>
<reference evidence="15 16" key="1">
    <citation type="submission" date="2019-03" db="EMBL/GenBank/DDBJ databases">
        <title>Metabolic potential of uncultured bacteria and archaea associated with petroleum seepage in deep-sea sediments.</title>
        <authorList>
            <person name="Dong X."/>
            <person name="Hubert C."/>
        </authorList>
    </citation>
    <scope>NUCLEOTIDE SEQUENCE [LARGE SCALE GENOMIC DNA]</scope>
    <source>
        <strain evidence="15">E29_bin28</strain>
    </source>
</reference>
<evidence type="ECO:0000256" key="5">
    <source>
        <dbReference type="ARBA" id="ARBA00022598"/>
    </source>
</evidence>
<dbReference type="GO" id="GO:0005737">
    <property type="term" value="C:cytoplasm"/>
    <property type="evidence" value="ECO:0007669"/>
    <property type="project" value="UniProtKB-SubCell"/>
</dbReference>
<dbReference type="InterPro" id="IPR014729">
    <property type="entry name" value="Rossmann-like_a/b/a_fold"/>
</dbReference>
<dbReference type="PRINTS" id="PR01038">
    <property type="entry name" value="TRNASYNTHARG"/>
</dbReference>
<evidence type="ECO:0000259" key="14">
    <source>
        <dbReference type="SMART" id="SM01016"/>
    </source>
</evidence>
<dbReference type="Proteomes" id="UP000316925">
    <property type="component" value="Unassembled WGS sequence"/>
</dbReference>
<feature type="short sequence motif" description="'HIGH' region" evidence="11">
    <location>
        <begin position="131"/>
        <end position="141"/>
    </location>
</feature>
<keyword evidence="7 11" id="KW-0067">ATP-binding</keyword>